<proteinExistence type="predicted"/>
<accession>A0A8K0KNV1</accession>
<evidence type="ECO:0000313" key="2">
    <source>
        <dbReference type="Proteomes" id="UP000792457"/>
    </source>
</evidence>
<dbReference type="AlphaFoldDB" id="A0A8K0KNV1"/>
<dbReference type="OrthoDB" id="7379952at2759"/>
<dbReference type="SUPFAM" id="SSF48371">
    <property type="entry name" value="ARM repeat"/>
    <property type="match status" value="1"/>
</dbReference>
<dbReference type="Proteomes" id="UP000792457">
    <property type="component" value="Unassembled WGS sequence"/>
</dbReference>
<dbReference type="GO" id="GO:0035145">
    <property type="term" value="C:exon-exon junction complex"/>
    <property type="evidence" value="ECO:0007669"/>
    <property type="project" value="TreeGrafter"/>
</dbReference>
<dbReference type="InterPro" id="IPR039762">
    <property type="entry name" value="Nmd2/UPF2"/>
</dbReference>
<dbReference type="PANTHER" id="PTHR12839:SF7">
    <property type="entry name" value="REGULATOR OF NONSENSE TRANSCRIPTS 2"/>
    <property type="match status" value="1"/>
</dbReference>
<dbReference type="InterPro" id="IPR016024">
    <property type="entry name" value="ARM-type_fold"/>
</dbReference>
<evidence type="ECO:0000313" key="1">
    <source>
        <dbReference type="EMBL" id="KAG8238801.1"/>
    </source>
</evidence>
<dbReference type="EMBL" id="KZ309440">
    <property type="protein sequence ID" value="KAG8238801.1"/>
    <property type="molecule type" value="Genomic_DNA"/>
</dbReference>
<protein>
    <submittedName>
        <fullName evidence="1">Uncharacterized protein</fullName>
    </submittedName>
</protein>
<dbReference type="GO" id="GO:0000184">
    <property type="term" value="P:nuclear-transcribed mRNA catabolic process, nonsense-mediated decay"/>
    <property type="evidence" value="ECO:0007669"/>
    <property type="project" value="InterPro"/>
</dbReference>
<reference evidence="1" key="2">
    <citation type="submission" date="2017-10" db="EMBL/GenBank/DDBJ databases">
        <title>Ladona fulva Genome sequencing and assembly.</title>
        <authorList>
            <person name="Murali S."/>
            <person name="Richards S."/>
            <person name="Bandaranaike D."/>
            <person name="Bellair M."/>
            <person name="Blankenburg K."/>
            <person name="Chao H."/>
            <person name="Dinh H."/>
            <person name="Doddapaneni H."/>
            <person name="Dugan-Rocha S."/>
            <person name="Elkadiri S."/>
            <person name="Gnanaolivu R."/>
            <person name="Hernandez B."/>
            <person name="Skinner E."/>
            <person name="Javaid M."/>
            <person name="Lee S."/>
            <person name="Li M."/>
            <person name="Ming W."/>
            <person name="Munidasa M."/>
            <person name="Muniz J."/>
            <person name="Nguyen L."/>
            <person name="Hughes D."/>
            <person name="Osuji N."/>
            <person name="Pu L.-L."/>
            <person name="Puazo M."/>
            <person name="Qu C."/>
            <person name="Quiroz J."/>
            <person name="Raj R."/>
            <person name="Weissenberger G."/>
            <person name="Xin Y."/>
            <person name="Zou X."/>
            <person name="Han Y."/>
            <person name="Worley K."/>
            <person name="Muzny D."/>
            <person name="Gibbs R."/>
        </authorList>
    </citation>
    <scope>NUCLEOTIDE SEQUENCE</scope>
    <source>
        <strain evidence="1">Sampled in the wild</strain>
    </source>
</reference>
<name>A0A8K0KNV1_LADFU</name>
<dbReference type="PANTHER" id="PTHR12839">
    <property type="entry name" value="NONSENSE-MEDIATED MRNA DECAY PROTEIN 2 UP-FRAMESHIFT SUPPRESSOR 2"/>
    <property type="match status" value="1"/>
</dbReference>
<dbReference type="GO" id="GO:0005737">
    <property type="term" value="C:cytoplasm"/>
    <property type="evidence" value="ECO:0007669"/>
    <property type="project" value="TreeGrafter"/>
</dbReference>
<keyword evidence="2" id="KW-1185">Reference proteome</keyword>
<comment type="caution">
    <text evidence="1">The sequence shown here is derived from an EMBL/GenBank/DDBJ whole genome shotgun (WGS) entry which is preliminary data.</text>
</comment>
<organism evidence="1 2">
    <name type="scientific">Ladona fulva</name>
    <name type="common">Scarce chaser dragonfly</name>
    <name type="synonym">Libellula fulva</name>
    <dbReference type="NCBI Taxonomy" id="123851"/>
    <lineage>
        <taxon>Eukaryota</taxon>
        <taxon>Metazoa</taxon>
        <taxon>Ecdysozoa</taxon>
        <taxon>Arthropoda</taxon>
        <taxon>Hexapoda</taxon>
        <taxon>Insecta</taxon>
        <taxon>Pterygota</taxon>
        <taxon>Palaeoptera</taxon>
        <taxon>Odonata</taxon>
        <taxon>Epiprocta</taxon>
        <taxon>Anisoptera</taxon>
        <taxon>Libelluloidea</taxon>
        <taxon>Libellulidae</taxon>
        <taxon>Ladona</taxon>
    </lineage>
</organism>
<reference evidence="1" key="1">
    <citation type="submission" date="2013-04" db="EMBL/GenBank/DDBJ databases">
        <authorList>
            <person name="Qu J."/>
            <person name="Murali S.C."/>
            <person name="Bandaranaike D."/>
            <person name="Bellair M."/>
            <person name="Blankenburg K."/>
            <person name="Chao H."/>
            <person name="Dinh H."/>
            <person name="Doddapaneni H."/>
            <person name="Downs B."/>
            <person name="Dugan-Rocha S."/>
            <person name="Elkadiri S."/>
            <person name="Gnanaolivu R.D."/>
            <person name="Hernandez B."/>
            <person name="Javaid M."/>
            <person name="Jayaseelan J.C."/>
            <person name="Lee S."/>
            <person name="Li M."/>
            <person name="Ming W."/>
            <person name="Munidasa M."/>
            <person name="Muniz J."/>
            <person name="Nguyen L."/>
            <person name="Ongeri F."/>
            <person name="Osuji N."/>
            <person name="Pu L.-L."/>
            <person name="Puazo M."/>
            <person name="Qu C."/>
            <person name="Quiroz J."/>
            <person name="Raj R."/>
            <person name="Weissenberger G."/>
            <person name="Xin Y."/>
            <person name="Zou X."/>
            <person name="Han Y."/>
            <person name="Richards S."/>
            <person name="Worley K."/>
            <person name="Muzny D."/>
            <person name="Gibbs R."/>
        </authorList>
    </citation>
    <scope>NUCLEOTIDE SEQUENCE</scope>
    <source>
        <strain evidence="1">Sampled in the wild</strain>
    </source>
</reference>
<dbReference type="Gene3D" id="1.25.40.180">
    <property type="match status" value="2"/>
</dbReference>
<gene>
    <name evidence="1" type="ORF">J437_LFUL018531</name>
</gene>
<sequence>MYIDLQELIFNYIIEATARFREKTAIRLKNQAGAMCRPDEKHLRNLDSSLKKNTAFVRKMKTFSASQAESLIKDMTALNLSKYISEIAAALVESKLKMTDIPSAVTISNPSKLRVDLRFYADLVNVGIFPYKEGLALLGGVLTALIQGDKEEHKNINIILSFCKHCGEDYAGLVPKRIRQLSEEYGICLPKSDLLTPEKTRNVRQLLKDYYASLCRHLIKEHNELQAFERQNKRILQTKGELSGERRERLDSLQSSYDKLLSNTISFADILDEDVPELSICGMKHFIIAL</sequence>